<dbReference type="Proteomes" id="UP000292627">
    <property type="component" value="Unassembled WGS sequence"/>
</dbReference>
<gene>
    <name evidence="2" type="ORF">EA660_16470</name>
</gene>
<dbReference type="AlphaFoldDB" id="A0A4Q8L6S1"/>
<evidence type="ECO:0000313" key="2">
    <source>
        <dbReference type="EMBL" id="TAA21945.1"/>
    </source>
</evidence>
<dbReference type="OrthoDB" id="5801582at2"/>
<dbReference type="PANTHER" id="PTHR38664">
    <property type="entry name" value="SLR0058 PROTEIN"/>
    <property type="match status" value="1"/>
</dbReference>
<dbReference type="EMBL" id="SHMC01000007">
    <property type="protein sequence ID" value="TAA21945.1"/>
    <property type="molecule type" value="Genomic_DNA"/>
</dbReference>
<evidence type="ECO:0000313" key="3">
    <source>
        <dbReference type="Proteomes" id="UP000292627"/>
    </source>
</evidence>
<sequence length="191" mass="20430">MATRKTQGPRPSEFEPSLHEQAERLQASLGESAQQIWLAGLGAFHRAQTEGGKLFDTLVREGSKVEARTRDARAGLAESVEDVRSRAGETLGRMDQTFRARVGEALKALEVPTRRELGALADRLDALNQKLRAHNERPTAGARARRSAARSTAAGPAPVPPRAAASRPARKPAAPRAPAQPTAAPPSDPIE</sequence>
<reference evidence="2 3" key="1">
    <citation type="submission" date="2019-02" db="EMBL/GenBank/DDBJ databases">
        <title>WGS of Pseudoxanthomonas species novum from clinical isolates.</title>
        <authorList>
            <person name="Bernier A.-M."/>
            <person name="Bernard K."/>
            <person name="Vachon A."/>
        </authorList>
    </citation>
    <scope>NUCLEOTIDE SEQUENCE [LARGE SCALE GENOMIC DNA]</scope>
    <source>
        <strain evidence="2 3">NML171200</strain>
    </source>
</reference>
<dbReference type="PANTHER" id="PTHR38664:SF1">
    <property type="entry name" value="SLR0058 PROTEIN"/>
    <property type="match status" value="1"/>
</dbReference>
<organism evidence="2 3">
    <name type="scientific">Pseudoxanthomonas winnipegensis</name>
    <dbReference type="NCBI Taxonomy" id="2480810"/>
    <lineage>
        <taxon>Bacteria</taxon>
        <taxon>Pseudomonadati</taxon>
        <taxon>Pseudomonadota</taxon>
        <taxon>Gammaproteobacteria</taxon>
        <taxon>Lysobacterales</taxon>
        <taxon>Lysobacteraceae</taxon>
        <taxon>Pseudoxanthomonas</taxon>
    </lineage>
</organism>
<dbReference type="InterPro" id="IPR008769">
    <property type="entry name" value="PhaF_PhaI"/>
</dbReference>
<feature type="compositionally biased region" description="Low complexity" evidence="1">
    <location>
        <begin position="149"/>
        <end position="182"/>
    </location>
</feature>
<feature type="region of interest" description="Disordered" evidence="1">
    <location>
        <begin position="130"/>
        <end position="191"/>
    </location>
</feature>
<protein>
    <submittedName>
        <fullName evidence="2">Poly(Hydroxyalcanoate) granule associated protein</fullName>
    </submittedName>
</protein>
<name>A0A4Q8L6S1_9GAMM</name>
<evidence type="ECO:0000256" key="1">
    <source>
        <dbReference type="SAM" id="MobiDB-lite"/>
    </source>
</evidence>
<comment type="caution">
    <text evidence="2">The sequence shown here is derived from an EMBL/GenBank/DDBJ whole genome shotgun (WGS) entry which is preliminary data.</text>
</comment>
<dbReference type="Pfam" id="PF05597">
    <property type="entry name" value="Phasin"/>
    <property type="match status" value="1"/>
</dbReference>
<accession>A0A4Q8L6S1</accession>
<dbReference type="RefSeq" id="WP_130552548.1">
    <property type="nucleotide sequence ID" value="NZ_SHMC01000007.1"/>
</dbReference>
<proteinExistence type="predicted"/>